<dbReference type="OMA" id="PLANCAY"/>
<keyword evidence="3 6" id="KW-0812">Transmembrane</keyword>
<comment type="subcellular location">
    <subcellularLocation>
        <location evidence="1">Membrane</location>
        <topology evidence="1">Multi-pass membrane protein</topology>
    </subcellularLocation>
</comment>
<evidence type="ECO:0000256" key="4">
    <source>
        <dbReference type="ARBA" id="ARBA00022989"/>
    </source>
</evidence>
<evidence type="ECO:0000256" key="5">
    <source>
        <dbReference type="ARBA" id="ARBA00023136"/>
    </source>
</evidence>
<dbReference type="GO" id="GO:0005737">
    <property type="term" value="C:cytoplasm"/>
    <property type="evidence" value="ECO:0007669"/>
    <property type="project" value="TreeGrafter"/>
</dbReference>
<protein>
    <submittedName>
        <fullName evidence="8">Uncharacterized protein</fullName>
    </submittedName>
</protein>
<organism evidence="8 9">
    <name type="scientific">Diacronema lutheri</name>
    <name type="common">Unicellular marine alga</name>
    <name type="synonym">Monochrysis lutheri</name>
    <dbReference type="NCBI Taxonomy" id="2081491"/>
    <lineage>
        <taxon>Eukaryota</taxon>
        <taxon>Haptista</taxon>
        <taxon>Haptophyta</taxon>
        <taxon>Pavlovophyceae</taxon>
        <taxon>Pavlovales</taxon>
        <taxon>Pavlovaceae</taxon>
        <taxon>Diacronema</taxon>
    </lineage>
</organism>
<dbReference type="PANTHER" id="PTHR11266">
    <property type="entry name" value="PEROXISOMAL MEMBRANE PROTEIN 2, PXMP2 MPV17"/>
    <property type="match status" value="1"/>
</dbReference>
<name>A0A8J5XBW6_DIALT</name>
<dbReference type="PANTHER" id="PTHR11266:SF17">
    <property type="entry name" value="PROTEIN MPV17"/>
    <property type="match status" value="1"/>
</dbReference>
<evidence type="ECO:0000313" key="8">
    <source>
        <dbReference type="EMBL" id="KAG8461339.1"/>
    </source>
</evidence>
<keyword evidence="5 6" id="KW-0472">Membrane</keyword>
<feature type="transmembrane region" description="Helical" evidence="6">
    <location>
        <begin position="147"/>
        <end position="165"/>
    </location>
</feature>
<accession>A0A8J5XBW6</accession>
<dbReference type="AlphaFoldDB" id="A0A8J5XBW6"/>
<dbReference type="GO" id="GO:0016020">
    <property type="term" value="C:membrane"/>
    <property type="evidence" value="ECO:0007669"/>
    <property type="project" value="UniProtKB-SubCell"/>
</dbReference>
<keyword evidence="9" id="KW-1185">Reference proteome</keyword>
<sequence>MQVLLLLALTTRGPQQAHGTGRRGGLSTPVAVRAAGLAESPTVVSLTVESALASAAGAYSRATAEQPLALAAVQAAGLRCIGDRIAQQLFLYRGELASVSPQHIAAMGLIGFIVSGAGNFVWINHLEEKLGASVGPWDVLRKAGSDFVCWAPLANCAYLFGVPLLTGATPDLAAHNMQHEFLPTMGMELSIFAPYNLFAFSLIPLRARPISSALTSLLFTIAIASRC</sequence>
<evidence type="ECO:0000313" key="9">
    <source>
        <dbReference type="Proteomes" id="UP000751190"/>
    </source>
</evidence>
<evidence type="ECO:0000256" key="3">
    <source>
        <dbReference type="ARBA" id="ARBA00022692"/>
    </source>
</evidence>
<dbReference type="EMBL" id="JAGTXO010000026">
    <property type="protein sequence ID" value="KAG8461339.1"/>
    <property type="molecule type" value="Genomic_DNA"/>
</dbReference>
<feature type="chain" id="PRO_5035313713" evidence="7">
    <location>
        <begin position="20"/>
        <end position="227"/>
    </location>
</feature>
<evidence type="ECO:0000256" key="2">
    <source>
        <dbReference type="ARBA" id="ARBA00006824"/>
    </source>
</evidence>
<feature type="transmembrane region" description="Helical" evidence="6">
    <location>
        <begin position="104"/>
        <end position="126"/>
    </location>
</feature>
<dbReference type="Proteomes" id="UP000751190">
    <property type="component" value="Unassembled WGS sequence"/>
</dbReference>
<proteinExistence type="inferred from homology"/>
<evidence type="ECO:0000256" key="6">
    <source>
        <dbReference type="RuleBase" id="RU363053"/>
    </source>
</evidence>
<comment type="similarity">
    <text evidence="2 6">Belongs to the peroxisomal membrane protein PXMP2/4 family.</text>
</comment>
<gene>
    <name evidence="8" type="ORF">KFE25_010526</name>
</gene>
<dbReference type="OrthoDB" id="5345392at2759"/>
<evidence type="ECO:0000256" key="7">
    <source>
        <dbReference type="SAM" id="SignalP"/>
    </source>
</evidence>
<evidence type="ECO:0000256" key="1">
    <source>
        <dbReference type="ARBA" id="ARBA00004141"/>
    </source>
</evidence>
<dbReference type="InterPro" id="IPR007248">
    <property type="entry name" value="Mpv17_PMP22"/>
</dbReference>
<comment type="caution">
    <text evidence="8">The sequence shown here is derived from an EMBL/GenBank/DDBJ whole genome shotgun (WGS) entry which is preliminary data.</text>
</comment>
<feature type="transmembrane region" description="Helical" evidence="6">
    <location>
        <begin position="185"/>
        <end position="205"/>
    </location>
</feature>
<reference evidence="8" key="1">
    <citation type="submission" date="2021-05" db="EMBL/GenBank/DDBJ databases">
        <title>The genome of the haptophyte Pavlova lutheri (Diacronema luteri, Pavlovales) - a model for lipid biosynthesis in eukaryotic algae.</title>
        <authorList>
            <person name="Hulatt C.J."/>
            <person name="Posewitz M.C."/>
        </authorList>
    </citation>
    <scope>NUCLEOTIDE SEQUENCE</scope>
    <source>
        <strain evidence="8">NIVA-4/92</strain>
    </source>
</reference>
<feature type="signal peptide" evidence="7">
    <location>
        <begin position="1"/>
        <end position="19"/>
    </location>
</feature>
<keyword evidence="7" id="KW-0732">Signal</keyword>
<keyword evidence="4 6" id="KW-1133">Transmembrane helix</keyword>